<dbReference type="SUPFAM" id="SSF51679">
    <property type="entry name" value="Bacterial luciferase-like"/>
    <property type="match status" value="1"/>
</dbReference>
<dbReference type="InterPro" id="IPR019952">
    <property type="entry name" value="F420_OxRdatse_Rv1855c_pred"/>
</dbReference>
<evidence type="ECO:0000256" key="4">
    <source>
        <dbReference type="ARBA" id="ARBA00023033"/>
    </source>
</evidence>
<organism evidence="6 7">
    <name type="scientific">Agromyces bauzanensis</name>
    <dbReference type="NCBI Taxonomy" id="1308924"/>
    <lineage>
        <taxon>Bacteria</taxon>
        <taxon>Bacillati</taxon>
        <taxon>Actinomycetota</taxon>
        <taxon>Actinomycetes</taxon>
        <taxon>Micrococcales</taxon>
        <taxon>Microbacteriaceae</taxon>
        <taxon>Agromyces</taxon>
    </lineage>
</organism>
<dbReference type="InterPro" id="IPR050172">
    <property type="entry name" value="SsuD_RutA_monooxygenase"/>
</dbReference>
<accession>A0A917PPR7</accession>
<dbReference type="Proteomes" id="UP000636956">
    <property type="component" value="Unassembled WGS sequence"/>
</dbReference>
<evidence type="ECO:0000256" key="1">
    <source>
        <dbReference type="ARBA" id="ARBA00022630"/>
    </source>
</evidence>
<feature type="domain" description="Luciferase-like" evidence="5">
    <location>
        <begin position="10"/>
        <end position="236"/>
    </location>
</feature>
<reference evidence="6" key="2">
    <citation type="submission" date="2020-09" db="EMBL/GenBank/DDBJ databases">
        <authorList>
            <person name="Sun Q."/>
            <person name="Zhou Y."/>
        </authorList>
    </citation>
    <scope>NUCLEOTIDE SEQUENCE</scope>
    <source>
        <strain evidence="6">CGMCC 1.8984</strain>
    </source>
</reference>
<dbReference type="EMBL" id="BMMD01000017">
    <property type="protein sequence ID" value="GGJ87534.1"/>
    <property type="molecule type" value="Genomic_DNA"/>
</dbReference>
<keyword evidence="7" id="KW-1185">Reference proteome</keyword>
<evidence type="ECO:0000256" key="2">
    <source>
        <dbReference type="ARBA" id="ARBA00022643"/>
    </source>
</evidence>
<dbReference type="Pfam" id="PF00296">
    <property type="entry name" value="Bac_luciferase"/>
    <property type="match status" value="1"/>
</dbReference>
<dbReference type="Gene3D" id="3.20.20.30">
    <property type="entry name" value="Luciferase-like domain"/>
    <property type="match status" value="1"/>
</dbReference>
<evidence type="ECO:0000313" key="6">
    <source>
        <dbReference type="EMBL" id="GGJ87534.1"/>
    </source>
</evidence>
<dbReference type="PANTHER" id="PTHR42847">
    <property type="entry name" value="ALKANESULFONATE MONOOXYGENASE"/>
    <property type="match status" value="1"/>
</dbReference>
<reference evidence="6" key="1">
    <citation type="journal article" date="2014" name="Int. J. Syst. Evol. Microbiol.">
        <title>Complete genome sequence of Corynebacterium casei LMG S-19264T (=DSM 44701T), isolated from a smear-ripened cheese.</title>
        <authorList>
            <consortium name="US DOE Joint Genome Institute (JGI-PGF)"/>
            <person name="Walter F."/>
            <person name="Albersmeier A."/>
            <person name="Kalinowski J."/>
            <person name="Ruckert C."/>
        </authorList>
    </citation>
    <scope>NUCLEOTIDE SEQUENCE</scope>
    <source>
        <strain evidence="6">CGMCC 1.8984</strain>
    </source>
</reference>
<dbReference type="GO" id="GO:0046306">
    <property type="term" value="P:alkanesulfonate catabolic process"/>
    <property type="evidence" value="ECO:0007669"/>
    <property type="project" value="TreeGrafter"/>
</dbReference>
<dbReference type="NCBIfam" id="TIGR03560">
    <property type="entry name" value="F420_Rv1855c"/>
    <property type="match status" value="1"/>
</dbReference>
<dbReference type="RefSeq" id="WP_188744005.1">
    <property type="nucleotide sequence ID" value="NZ_BAABFW010000005.1"/>
</dbReference>
<dbReference type="PANTHER" id="PTHR42847:SF8">
    <property type="entry name" value="CONSERVED PROTEIN"/>
    <property type="match status" value="1"/>
</dbReference>
<comment type="caution">
    <text evidence="6">The sequence shown here is derived from an EMBL/GenBank/DDBJ whole genome shotgun (WGS) entry which is preliminary data.</text>
</comment>
<keyword evidence="1" id="KW-0285">Flavoprotein</keyword>
<dbReference type="GO" id="GO:0008726">
    <property type="term" value="F:alkanesulfonate monooxygenase activity"/>
    <property type="evidence" value="ECO:0007669"/>
    <property type="project" value="TreeGrafter"/>
</dbReference>
<evidence type="ECO:0000256" key="3">
    <source>
        <dbReference type="ARBA" id="ARBA00023002"/>
    </source>
</evidence>
<sequence length="295" mass="32611">MDLGIHYWNFTHPDGDAAIAPHLADTAKAADDAGLALFSVMDHFFQIDQMLDAEDPMLEAYTALGFVAAHTTRIPLSTVVTGVTYRHPGLLAKTVTTLDVLSGGRAWLGLGAAWYEREHLGLGVTFPSLSERFERLEETLRICLQMWGDDDGAFEGTHYRLAETLNRPRPLGRSHPPILIGGTGERKTLRLVAKYADVWNVNVTEPDEIRHKIDVLRAHCDREGRDIRDIRVTAQGGPLDPAADPDGFLRHAEELATLGVQHIQVRVQQPDPVGFVGRVADDVLPRLRDIQPVGL</sequence>
<dbReference type="InterPro" id="IPR036661">
    <property type="entry name" value="Luciferase-like_sf"/>
</dbReference>
<keyword evidence="2" id="KW-0288">FMN</keyword>
<dbReference type="InterPro" id="IPR011251">
    <property type="entry name" value="Luciferase-like_dom"/>
</dbReference>
<keyword evidence="4" id="KW-0503">Monooxygenase</keyword>
<evidence type="ECO:0000313" key="7">
    <source>
        <dbReference type="Proteomes" id="UP000636956"/>
    </source>
</evidence>
<dbReference type="AlphaFoldDB" id="A0A917PPR7"/>
<keyword evidence="3" id="KW-0560">Oxidoreductase</keyword>
<proteinExistence type="predicted"/>
<name>A0A917PPR7_9MICO</name>
<protein>
    <submittedName>
        <fullName evidence="6">LLM class F420-dependent oxidoreductase</fullName>
    </submittedName>
</protein>
<evidence type="ECO:0000259" key="5">
    <source>
        <dbReference type="Pfam" id="PF00296"/>
    </source>
</evidence>
<gene>
    <name evidence="6" type="ORF">GCM10011372_27530</name>
</gene>